<dbReference type="Pfam" id="PF07333">
    <property type="entry name" value="SLR1-BP"/>
    <property type="match status" value="1"/>
</dbReference>
<gene>
    <name evidence="7" type="ORF">Lalb_Chr03g0043451</name>
</gene>
<keyword evidence="2" id="KW-0929">Antimicrobial</keyword>
<keyword evidence="5" id="KW-1015">Disulfide bond</keyword>
<evidence type="ECO:0000256" key="2">
    <source>
        <dbReference type="ARBA" id="ARBA00022529"/>
    </source>
</evidence>
<dbReference type="Proteomes" id="UP000447434">
    <property type="component" value="Chromosome 3"/>
</dbReference>
<proteinExistence type="inferred from homology"/>
<evidence type="ECO:0008006" key="9">
    <source>
        <dbReference type="Google" id="ProtNLM"/>
    </source>
</evidence>
<evidence type="ECO:0000313" key="7">
    <source>
        <dbReference type="EMBL" id="KAE9618183.1"/>
    </source>
</evidence>
<dbReference type="EMBL" id="WOCE01000003">
    <property type="protein sequence ID" value="KAE9618183.1"/>
    <property type="molecule type" value="Genomic_DNA"/>
</dbReference>
<accession>A0A6A4QXK0</accession>
<dbReference type="AlphaFoldDB" id="A0A6A4QXK0"/>
<evidence type="ECO:0000313" key="8">
    <source>
        <dbReference type="Proteomes" id="UP000447434"/>
    </source>
</evidence>
<evidence type="ECO:0000256" key="4">
    <source>
        <dbReference type="ARBA" id="ARBA00022821"/>
    </source>
</evidence>
<dbReference type="GO" id="GO:0031640">
    <property type="term" value="P:killing of cells of another organism"/>
    <property type="evidence" value="ECO:0007669"/>
    <property type="project" value="UniProtKB-KW"/>
</dbReference>
<comment type="caution">
    <text evidence="7">The sequence shown here is derived from an EMBL/GenBank/DDBJ whole genome shotgun (WGS) entry which is preliminary data.</text>
</comment>
<keyword evidence="3" id="KW-0295">Fungicide</keyword>
<organism evidence="7 8">
    <name type="scientific">Lupinus albus</name>
    <name type="common">White lupine</name>
    <name type="synonym">Lupinus termis</name>
    <dbReference type="NCBI Taxonomy" id="3870"/>
    <lineage>
        <taxon>Eukaryota</taxon>
        <taxon>Viridiplantae</taxon>
        <taxon>Streptophyta</taxon>
        <taxon>Embryophyta</taxon>
        <taxon>Tracheophyta</taxon>
        <taxon>Spermatophyta</taxon>
        <taxon>Magnoliopsida</taxon>
        <taxon>eudicotyledons</taxon>
        <taxon>Gunneridae</taxon>
        <taxon>Pentapetalae</taxon>
        <taxon>rosids</taxon>
        <taxon>fabids</taxon>
        <taxon>Fabales</taxon>
        <taxon>Fabaceae</taxon>
        <taxon>Papilionoideae</taxon>
        <taxon>50 kb inversion clade</taxon>
        <taxon>genistoids sensu lato</taxon>
        <taxon>core genistoids</taxon>
        <taxon>Genisteae</taxon>
        <taxon>Lupinus</taxon>
    </lineage>
</organism>
<keyword evidence="4" id="KW-0611">Plant defense</keyword>
<reference evidence="8" key="1">
    <citation type="journal article" date="2020" name="Nat. Commun.">
        <title>Genome sequence of the cluster root forming white lupin.</title>
        <authorList>
            <person name="Hufnagel B."/>
            <person name="Marques A."/>
            <person name="Soriano A."/>
            <person name="Marques L."/>
            <person name="Divol F."/>
            <person name="Doumas P."/>
            <person name="Sallet E."/>
            <person name="Mancinotti D."/>
            <person name="Carrere S."/>
            <person name="Marande W."/>
            <person name="Arribat S."/>
            <person name="Keller J."/>
            <person name="Huneau C."/>
            <person name="Blein T."/>
            <person name="Aime D."/>
            <person name="Laguerre M."/>
            <person name="Taylor J."/>
            <person name="Schubert V."/>
            <person name="Nelson M."/>
            <person name="Geu-Flores F."/>
            <person name="Crespi M."/>
            <person name="Gallardo-Guerrero K."/>
            <person name="Delaux P.-M."/>
            <person name="Salse J."/>
            <person name="Berges H."/>
            <person name="Guyot R."/>
            <person name="Gouzy J."/>
            <person name="Peret B."/>
        </authorList>
    </citation>
    <scope>NUCLEOTIDE SEQUENCE [LARGE SCALE GENOMIC DNA]</scope>
    <source>
        <strain evidence="8">cv. Amiga</strain>
    </source>
</reference>
<keyword evidence="6" id="KW-0732">Signal</keyword>
<dbReference type="InterPro" id="IPR010851">
    <property type="entry name" value="DEFL"/>
</dbReference>
<evidence type="ECO:0000256" key="3">
    <source>
        <dbReference type="ARBA" id="ARBA00022577"/>
    </source>
</evidence>
<evidence type="ECO:0000256" key="6">
    <source>
        <dbReference type="SAM" id="SignalP"/>
    </source>
</evidence>
<feature type="signal peptide" evidence="6">
    <location>
        <begin position="1"/>
        <end position="25"/>
    </location>
</feature>
<name>A0A6A4QXK0_LUPAL</name>
<sequence>MAKLTLMHIFALFLLLSGIFITSEADSKNILQQRKKCRATLHVGGCIHYPCDNECKAKNPGKEADGICVGSENNTYDCICLTDC</sequence>
<dbReference type="GO" id="GO:0050832">
    <property type="term" value="P:defense response to fungus"/>
    <property type="evidence" value="ECO:0007669"/>
    <property type="project" value="UniProtKB-KW"/>
</dbReference>
<comment type="similarity">
    <text evidence="1">Belongs to the DEFL family.</text>
</comment>
<protein>
    <recommendedName>
        <fullName evidence="9">Knottin, scorpion toxin</fullName>
    </recommendedName>
</protein>
<evidence type="ECO:0000256" key="5">
    <source>
        <dbReference type="ARBA" id="ARBA00023157"/>
    </source>
</evidence>
<keyword evidence="8" id="KW-1185">Reference proteome</keyword>
<evidence type="ECO:0000256" key="1">
    <source>
        <dbReference type="ARBA" id="ARBA00006722"/>
    </source>
</evidence>
<feature type="chain" id="PRO_5025333759" description="Knottin, scorpion toxin" evidence="6">
    <location>
        <begin position="26"/>
        <end position="84"/>
    </location>
</feature>